<dbReference type="Proteomes" id="UP000004691">
    <property type="component" value="Unassembled WGS sequence"/>
</dbReference>
<dbReference type="STRING" id="882086.SacxiDRAFT_1436"/>
<gene>
    <name evidence="2" type="ORF">SacxiDRAFT_1436</name>
</gene>
<evidence type="ECO:0008006" key="4">
    <source>
        <dbReference type="Google" id="ProtNLM"/>
    </source>
</evidence>
<dbReference type="RefSeq" id="WP_006237821.1">
    <property type="nucleotide sequence ID" value="NZ_JH636049.1"/>
</dbReference>
<dbReference type="HOGENOM" id="CLU_146087_0_0_11"/>
<reference evidence="2 3" key="1">
    <citation type="submission" date="2012-01" db="EMBL/GenBank/DDBJ databases">
        <title>Improved High-Quality Draft sequence of Saccharomonospora xinjiangensis XJ-54.</title>
        <authorList>
            <consortium name="US DOE Joint Genome Institute"/>
            <person name="Lucas S."/>
            <person name="Han J."/>
            <person name="Lapidus A."/>
            <person name="Cheng J.-F."/>
            <person name="Goodwin L."/>
            <person name="Pitluck S."/>
            <person name="Peters L."/>
            <person name="Mikhailova N."/>
            <person name="Teshima H."/>
            <person name="Detter J.C."/>
            <person name="Han C."/>
            <person name="Tapia R."/>
            <person name="Land M."/>
            <person name="Hauser L."/>
            <person name="Kyrpides N."/>
            <person name="Ivanova N."/>
            <person name="Pagani I."/>
            <person name="Brambilla E.-M."/>
            <person name="Klenk H.-P."/>
            <person name="Woyke T."/>
        </authorList>
    </citation>
    <scope>NUCLEOTIDE SEQUENCE [LARGE SCALE GENOMIC DNA]</scope>
    <source>
        <strain evidence="2 3">XJ-54</strain>
    </source>
</reference>
<evidence type="ECO:0000256" key="1">
    <source>
        <dbReference type="SAM" id="Phobius"/>
    </source>
</evidence>
<dbReference type="InterPro" id="IPR025461">
    <property type="entry name" value="ABA4-like"/>
</dbReference>
<dbReference type="EMBL" id="JH636049">
    <property type="protein sequence ID" value="EID53687.1"/>
    <property type="molecule type" value="Genomic_DNA"/>
</dbReference>
<dbReference type="AlphaFoldDB" id="I0V0N4"/>
<dbReference type="PANTHER" id="PTHR34543">
    <property type="entry name" value="PROTEIN ABA DEFICIENT 4, CHLOROPLASTIC"/>
    <property type="match status" value="1"/>
</dbReference>
<dbReference type="PANTHER" id="PTHR34543:SF1">
    <property type="entry name" value="PROTEIN ABA DEFICIENT 4, CHLOROPLASTIC"/>
    <property type="match status" value="1"/>
</dbReference>
<feature type="transmembrane region" description="Helical" evidence="1">
    <location>
        <begin position="80"/>
        <end position="97"/>
    </location>
</feature>
<evidence type="ECO:0000313" key="2">
    <source>
        <dbReference type="EMBL" id="EID53687.1"/>
    </source>
</evidence>
<sequence>MTYRLFDLTFLLAVPFWALMIFAPGWTLTRRIMASPWSATAPLAVYVVLAASEFGTLWTVVSRPNLDTLRAFLGTPTGAAVIWAHLIAFDLFIGKWIHRDARERGGPHLVVAPLLVLTILLSPLGLLSYLLVRVFKPAPSGPRLHDRELQQRHAAP</sequence>
<keyword evidence="1" id="KW-0812">Transmembrane</keyword>
<keyword evidence="1" id="KW-0472">Membrane</keyword>
<keyword evidence="3" id="KW-1185">Reference proteome</keyword>
<accession>I0V0N4</accession>
<organism evidence="2 3">
    <name type="scientific">Saccharomonospora xinjiangensis XJ-54</name>
    <dbReference type="NCBI Taxonomy" id="882086"/>
    <lineage>
        <taxon>Bacteria</taxon>
        <taxon>Bacillati</taxon>
        <taxon>Actinomycetota</taxon>
        <taxon>Actinomycetes</taxon>
        <taxon>Pseudonocardiales</taxon>
        <taxon>Pseudonocardiaceae</taxon>
        <taxon>Saccharomonospora</taxon>
    </lineage>
</organism>
<evidence type="ECO:0000313" key="3">
    <source>
        <dbReference type="Proteomes" id="UP000004691"/>
    </source>
</evidence>
<feature type="transmembrane region" description="Helical" evidence="1">
    <location>
        <begin position="40"/>
        <end position="60"/>
    </location>
</feature>
<keyword evidence="1" id="KW-1133">Transmembrane helix</keyword>
<dbReference type="OrthoDB" id="345237at2"/>
<feature type="transmembrane region" description="Helical" evidence="1">
    <location>
        <begin position="6"/>
        <end position="28"/>
    </location>
</feature>
<name>I0V0N4_9PSEU</name>
<proteinExistence type="predicted"/>
<dbReference type="eggNOG" id="ENOG5032SHQ">
    <property type="taxonomic scope" value="Bacteria"/>
</dbReference>
<feature type="transmembrane region" description="Helical" evidence="1">
    <location>
        <begin position="109"/>
        <end position="132"/>
    </location>
</feature>
<dbReference type="Pfam" id="PF14108">
    <property type="entry name" value="ABA4-like"/>
    <property type="match status" value="1"/>
</dbReference>
<protein>
    <recommendedName>
        <fullName evidence="4">DUF4281 domain-containing protein</fullName>
    </recommendedName>
</protein>